<feature type="domain" description="C2H2-domain containing protein second zinc finger" evidence="3">
    <location>
        <begin position="447"/>
        <end position="478"/>
    </location>
</feature>
<feature type="compositionally biased region" description="Polar residues" evidence="1">
    <location>
        <begin position="276"/>
        <end position="292"/>
    </location>
</feature>
<gene>
    <name evidence="5" type="ORF">K491DRAFT_737769</name>
</gene>
<protein>
    <recommendedName>
        <fullName evidence="7">C2H2-type domain-containing protein</fullName>
    </recommendedName>
</protein>
<evidence type="ECO:0000259" key="4">
    <source>
        <dbReference type="Pfam" id="PF26177"/>
    </source>
</evidence>
<dbReference type="Proteomes" id="UP000799324">
    <property type="component" value="Unassembled WGS sequence"/>
</dbReference>
<feature type="region of interest" description="Disordered" evidence="1">
    <location>
        <begin position="479"/>
        <end position="517"/>
    </location>
</feature>
<dbReference type="OrthoDB" id="5062908at2759"/>
<accession>A0A6A6TF47</accession>
<proteinExistence type="predicted"/>
<dbReference type="InterPro" id="IPR059095">
    <property type="entry name" value="Znf_C2H2_17_2nd"/>
</dbReference>
<dbReference type="Pfam" id="PF26177">
    <property type="entry name" value="zf_C2H2_17_1st"/>
    <property type="match status" value="1"/>
</dbReference>
<dbReference type="InterPro" id="IPR059009">
    <property type="entry name" value="Znf_C2H2_17_1st"/>
</dbReference>
<evidence type="ECO:0008006" key="7">
    <source>
        <dbReference type="Google" id="ProtNLM"/>
    </source>
</evidence>
<evidence type="ECO:0000256" key="1">
    <source>
        <dbReference type="SAM" id="MobiDB-lite"/>
    </source>
</evidence>
<organism evidence="5 6">
    <name type="scientific">Lophiostoma macrostomum CBS 122681</name>
    <dbReference type="NCBI Taxonomy" id="1314788"/>
    <lineage>
        <taxon>Eukaryota</taxon>
        <taxon>Fungi</taxon>
        <taxon>Dikarya</taxon>
        <taxon>Ascomycota</taxon>
        <taxon>Pezizomycotina</taxon>
        <taxon>Dothideomycetes</taxon>
        <taxon>Pleosporomycetidae</taxon>
        <taxon>Pleosporales</taxon>
        <taxon>Lophiostomataceae</taxon>
        <taxon>Lophiostoma</taxon>
    </lineage>
</organism>
<dbReference type="AlphaFoldDB" id="A0A6A6TF47"/>
<sequence length="585" mass="64717">MVHYESSCGFCLLSGLVLTPAFSDLFFDPSLPDNISFFAPNQAVNIAKWSEDVSGAANPGTDLFCSSPVLEMNGAEAFEPKHDTASVYSMDSAYQSQTGTGRRGASLAEGLQTLTPQDNRSRVSSQFLGSDMYSPTLSSDNYAGFQEQQPDMSHVQLPSAGAPLETGDHSFAFANYTTGQDYSHFTATTISRYQPSSTIDAQFQWGNADSQYRMVDPYNFNAYPKSSQSFDSALYQSHDNSELMFNPPAVPQRQLSNASSMRPAAIRTSSSFSSSQQGARRPSSNNHDYTSYVMSPTSAVSVHPPLTGQQDLHERHHPVEEREIKDDATLMLPHPQSVNDDEEPLSPADAAEAKNMEEEQGKIARSHPLYQAQPDEAGKYHCPQEGKSGCNHKPTTLKCNYDKYVDSHLKPFRCNKKVCVGVQFSSTACLLRHEREAHGMHGHGSRPHLCHFGDCERSVPGNGFPRRYNLFDHMKRVHDYTGPTEPSPPVQPARVGGKRRMTAHKRKSTADEAGEKRQKVAKLTAQQQLMQQRERLQGEFLKKKDDIIRILSNLGGPNELGDDIQLTKEVVGLHEISTKYKGLGG</sequence>
<feature type="domain" description="C2H2-domain containing protein first zinc finger" evidence="4">
    <location>
        <begin position="410"/>
        <end position="439"/>
    </location>
</feature>
<feature type="signal peptide" evidence="2">
    <location>
        <begin position="1"/>
        <end position="23"/>
    </location>
</feature>
<name>A0A6A6TF47_9PLEO</name>
<keyword evidence="2" id="KW-0732">Signal</keyword>
<reference evidence="5" key="1">
    <citation type="journal article" date="2020" name="Stud. Mycol.">
        <title>101 Dothideomycetes genomes: a test case for predicting lifestyles and emergence of pathogens.</title>
        <authorList>
            <person name="Haridas S."/>
            <person name="Albert R."/>
            <person name="Binder M."/>
            <person name="Bloem J."/>
            <person name="Labutti K."/>
            <person name="Salamov A."/>
            <person name="Andreopoulos B."/>
            <person name="Baker S."/>
            <person name="Barry K."/>
            <person name="Bills G."/>
            <person name="Bluhm B."/>
            <person name="Cannon C."/>
            <person name="Castanera R."/>
            <person name="Culley D."/>
            <person name="Daum C."/>
            <person name="Ezra D."/>
            <person name="Gonzalez J."/>
            <person name="Henrissat B."/>
            <person name="Kuo A."/>
            <person name="Liang C."/>
            <person name="Lipzen A."/>
            <person name="Lutzoni F."/>
            <person name="Magnuson J."/>
            <person name="Mondo S."/>
            <person name="Nolan M."/>
            <person name="Ohm R."/>
            <person name="Pangilinan J."/>
            <person name="Park H.-J."/>
            <person name="Ramirez L."/>
            <person name="Alfaro M."/>
            <person name="Sun H."/>
            <person name="Tritt A."/>
            <person name="Yoshinaga Y."/>
            <person name="Zwiers L.-H."/>
            <person name="Turgeon B."/>
            <person name="Goodwin S."/>
            <person name="Spatafora J."/>
            <person name="Crous P."/>
            <person name="Grigoriev I."/>
        </authorList>
    </citation>
    <scope>NUCLEOTIDE SEQUENCE</scope>
    <source>
        <strain evidence="5">CBS 122681</strain>
    </source>
</reference>
<evidence type="ECO:0000259" key="3">
    <source>
        <dbReference type="Pfam" id="PF26176"/>
    </source>
</evidence>
<evidence type="ECO:0000313" key="5">
    <source>
        <dbReference type="EMBL" id="KAF2658619.1"/>
    </source>
</evidence>
<keyword evidence="6" id="KW-1185">Reference proteome</keyword>
<evidence type="ECO:0000256" key="2">
    <source>
        <dbReference type="SAM" id="SignalP"/>
    </source>
</evidence>
<feature type="compositionally biased region" description="Basic and acidic residues" evidence="1">
    <location>
        <begin position="508"/>
        <end position="517"/>
    </location>
</feature>
<dbReference type="EMBL" id="MU004313">
    <property type="protein sequence ID" value="KAF2658619.1"/>
    <property type="molecule type" value="Genomic_DNA"/>
</dbReference>
<feature type="chain" id="PRO_5025671841" description="C2H2-type domain-containing protein" evidence="2">
    <location>
        <begin position="24"/>
        <end position="585"/>
    </location>
</feature>
<feature type="compositionally biased region" description="Basic residues" evidence="1">
    <location>
        <begin position="496"/>
        <end position="507"/>
    </location>
</feature>
<feature type="region of interest" description="Disordered" evidence="1">
    <location>
        <begin position="246"/>
        <end position="292"/>
    </location>
</feature>
<dbReference type="Pfam" id="PF26176">
    <property type="entry name" value="zf_C2H2_17_2"/>
    <property type="match status" value="1"/>
</dbReference>
<evidence type="ECO:0000313" key="6">
    <source>
        <dbReference type="Proteomes" id="UP000799324"/>
    </source>
</evidence>